<reference evidence="13 14" key="1">
    <citation type="journal article" date="2019" name="Nat. Ecol. Evol.">
        <title>Megaphylogeny resolves global patterns of mushroom evolution.</title>
        <authorList>
            <person name="Varga T."/>
            <person name="Krizsan K."/>
            <person name="Foldi C."/>
            <person name="Dima B."/>
            <person name="Sanchez-Garcia M."/>
            <person name="Sanchez-Ramirez S."/>
            <person name="Szollosi G.J."/>
            <person name="Szarkandi J.G."/>
            <person name="Papp V."/>
            <person name="Albert L."/>
            <person name="Andreopoulos W."/>
            <person name="Angelini C."/>
            <person name="Antonin V."/>
            <person name="Barry K.W."/>
            <person name="Bougher N.L."/>
            <person name="Buchanan P."/>
            <person name="Buyck B."/>
            <person name="Bense V."/>
            <person name="Catcheside P."/>
            <person name="Chovatia M."/>
            <person name="Cooper J."/>
            <person name="Damon W."/>
            <person name="Desjardin D."/>
            <person name="Finy P."/>
            <person name="Geml J."/>
            <person name="Haridas S."/>
            <person name="Hughes K."/>
            <person name="Justo A."/>
            <person name="Karasinski D."/>
            <person name="Kautmanova I."/>
            <person name="Kiss B."/>
            <person name="Kocsube S."/>
            <person name="Kotiranta H."/>
            <person name="LaButti K.M."/>
            <person name="Lechner B.E."/>
            <person name="Liimatainen K."/>
            <person name="Lipzen A."/>
            <person name="Lukacs Z."/>
            <person name="Mihaltcheva S."/>
            <person name="Morgado L.N."/>
            <person name="Niskanen T."/>
            <person name="Noordeloos M.E."/>
            <person name="Ohm R.A."/>
            <person name="Ortiz-Santana B."/>
            <person name="Ovrebo C."/>
            <person name="Racz N."/>
            <person name="Riley R."/>
            <person name="Savchenko A."/>
            <person name="Shiryaev A."/>
            <person name="Soop K."/>
            <person name="Spirin V."/>
            <person name="Szebenyi C."/>
            <person name="Tomsovsky M."/>
            <person name="Tulloss R.E."/>
            <person name="Uehling J."/>
            <person name="Grigoriev I.V."/>
            <person name="Vagvolgyi C."/>
            <person name="Papp T."/>
            <person name="Martin F.M."/>
            <person name="Miettinen O."/>
            <person name="Hibbett D.S."/>
            <person name="Nagy L.G."/>
        </authorList>
    </citation>
    <scope>NUCLEOTIDE SEQUENCE [LARGE SCALE GENOMIC DNA]</scope>
    <source>
        <strain evidence="13 14">OMC1185</strain>
    </source>
</reference>
<protein>
    <recommendedName>
        <fullName evidence="2">DNA (cytosine-5-)-methyltransferase</fullName>
        <ecNumber evidence="2">2.1.1.37</ecNumber>
    </recommendedName>
</protein>
<dbReference type="Gene3D" id="3.90.120.10">
    <property type="entry name" value="DNA Methylase, subunit A, domain 2"/>
    <property type="match status" value="1"/>
</dbReference>
<feature type="domain" description="BAH" evidence="12">
    <location>
        <begin position="387"/>
        <end position="520"/>
    </location>
</feature>
<keyword evidence="3 10" id="KW-0489">Methyltransferase</keyword>
<feature type="active site" evidence="9 10">
    <location>
        <position position="838"/>
    </location>
</feature>
<dbReference type="SUPFAM" id="SSF53335">
    <property type="entry name" value="S-adenosyl-L-methionine-dependent methyltransferases"/>
    <property type="match status" value="1"/>
</dbReference>
<feature type="compositionally biased region" description="Basic and acidic residues" evidence="11">
    <location>
        <begin position="41"/>
        <end position="55"/>
    </location>
</feature>
<evidence type="ECO:0000256" key="4">
    <source>
        <dbReference type="ARBA" id="ARBA00022679"/>
    </source>
</evidence>
<dbReference type="PRINTS" id="PR00105">
    <property type="entry name" value="C5METTRFRASE"/>
</dbReference>
<evidence type="ECO:0000313" key="13">
    <source>
        <dbReference type="EMBL" id="TFK56344.1"/>
    </source>
</evidence>
<dbReference type="Gene3D" id="2.30.30.490">
    <property type="match status" value="2"/>
</dbReference>
<evidence type="ECO:0000256" key="11">
    <source>
        <dbReference type="SAM" id="MobiDB-lite"/>
    </source>
</evidence>
<gene>
    <name evidence="13" type="ORF">OE88DRAFT_1729865</name>
</gene>
<dbReference type="GO" id="GO:0032259">
    <property type="term" value="P:methylation"/>
    <property type="evidence" value="ECO:0007669"/>
    <property type="project" value="UniProtKB-KW"/>
</dbReference>
<keyword evidence="14" id="KW-1185">Reference proteome</keyword>
<dbReference type="GO" id="GO:0006346">
    <property type="term" value="P:DNA methylation-dependent constitutive heterochromatin formation"/>
    <property type="evidence" value="ECO:0007669"/>
    <property type="project" value="InterPro"/>
</dbReference>
<comment type="subcellular location">
    <subcellularLocation>
        <location evidence="1">Nucleus</location>
    </subcellularLocation>
</comment>
<dbReference type="PROSITE" id="PS51679">
    <property type="entry name" value="SAM_MT_C5"/>
    <property type="match status" value="1"/>
</dbReference>
<dbReference type="SMART" id="SM00439">
    <property type="entry name" value="BAH"/>
    <property type="match status" value="2"/>
</dbReference>
<dbReference type="InterPro" id="IPR022702">
    <property type="entry name" value="Cytosine_MeTrfase1_RFD"/>
</dbReference>
<dbReference type="Pfam" id="PF00145">
    <property type="entry name" value="DNA_methylase"/>
    <property type="match status" value="2"/>
</dbReference>
<dbReference type="GO" id="GO:0003677">
    <property type="term" value="F:DNA binding"/>
    <property type="evidence" value="ECO:0007669"/>
    <property type="project" value="UniProtKB-KW"/>
</dbReference>
<evidence type="ECO:0000256" key="6">
    <source>
        <dbReference type="ARBA" id="ARBA00022737"/>
    </source>
</evidence>
<feature type="compositionally biased region" description="Basic and acidic residues" evidence="11">
    <location>
        <begin position="17"/>
        <end position="34"/>
    </location>
</feature>
<organism evidence="13 14">
    <name type="scientific">Heliocybe sulcata</name>
    <dbReference type="NCBI Taxonomy" id="5364"/>
    <lineage>
        <taxon>Eukaryota</taxon>
        <taxon>Fungi</taxon>
        <taxon>Dikarya</taxon>
        <taxon>Basidiomycota</taxon>
        <taxon>Agaricomycotina</taxon>
        <taxon>Agaricomycetes</taxon>
        <taxon>Gloeophyllales</taxon>
        <taxon>Gloeophyllaceae</taxon>
        <taxon>Heliocybe</taxon>
    </lineage>
</organism>
<dbReference type="InterPro" id="IPR050390">
    <property type="entry name" value="C5-Methyltransferase"/>
</dbReference>
<dbReference type="InterPro" id="IPR001025">
    <property type="entry name" value="BAH_dom"/>
</dbReference>
<comment type="similarity">
    <text evidence="10">Belongs to the class I-like SAM-binding methyltransferase superfamily. C5-methyltransferase family.</text>
</comment>
<evidence type="ECO:0000313" key="14">
    <source>
        <dbReference type="Proteomes" id="UP000305948"/>
    </source>
</evidence>
<dbReference type="PANTHER" id="PTHR10629">
    <property type="entry name" value="CYTOSINE-SPECIFIC METHYLTRANSFERASE"/>
    <property type="match status" value="1"/>
</dbReference>
<evidence type="ECO:0000256" key="2">
    <source>
        <dbReference type="ARBA" id="ARBA00011975"/>
    </source>
</evidence>
<proteinExistence type="inferred from homology"/>
<dbReference type="InterPro" id="IPR029063">
    <property type="entry name" value="SAM-dependent_MTases_sf"/>
</dbReference>
<dbReference type="Gene3D" id="3.40.50.150">
    <property type="entry name" value="Vaccinia Virus protein VP39"/>
    <property type="match status" value="1"/>
</dbReference>
<evidence type="ECO:0000256" key="3">
    <source>
        <dbReference type="ARBA" id="ARBA00022603"/>
    </source>
</evidence>
<dbReference type="PROSITE" id="PS51038">
    <property type="entry name" value="BAH"/>
    <property type="match status" value="1"/>
</dbReference>
<evidence type="ECO:0000259" key="12">
    <source>
        <dbReference type="PROSITE" id="PS51038"/>
    </source>
</evidence>
<keyword evidence="5 10" id="KW-0949">S-adenosyl-L-methionine</keyword>
<dbReference type="GO" id="GO:0044027">
    <property type="term" value="P:negative regulation of gene expression via chromosomal CpG island methylation"/>
    <property type="evidence" value="ECO:0007669"/>
    <property type="project" value="TreeGrafter"/>
</dbReference>
<keyword evidence="4 10" id="KW-0808">Transferase</keyword>
<evidence type="ECO:0000256" key="9">
    <source>
        <dbReference type="PIRSR" id="PIRSR037404-1"/>
    </source>
</evidence>
<dbReference type="STRING" id="5364.A0A5C3NF23"/>
<evidence type="ECO:0000256" key="5">
    <source>
        <dbReference type="ARBA" id="ARBA00022691"/>
    </source>
</evidence>
<dbReference type="EMBL" id="ML213503">
    <property type="protein sequence ID" value="TFK56344.1"/>
    <property type="molecule type" value="Genomic_DNA"/>
</dbReference>
<evidence type="ECO:0000256" key="8">
    <source>
        <dbReference type="ARBA" id="ARBA00023242"/>
    </source>
</evidence>
<feature type="region of interest" description="Disordered" evidence="11">
    <location>
        <begin position="14"/>
        <end position="66"/>
    </location>
</feature>
<name>A0A5C3NF23_9AGAM</name>
<dbReference type="GO" id="GO:0003886">
    <property type="term" value="F:DNA (cytosine-5-)-methyltransferase activity"/>
    <property type="evidence" value="ECO:0007669"/>
    <property type="project" value="UniProtKB-EC"/>
</dbReference>
<dbReference type="Pfam" id="PF12047">
    <property type="entry name" value="DNMT1-RFD"/>
    <property type="match status" value="1"/>
</dbReference>
<dbReference type="PANTHER" id="PTHR10629:SF52">
    <property type="entry name" value="DNA (CYTOSINE-5)-METHYLTRANSFERASE 1"/>
    <property type="match status" value="1"/>
</dbReference>
<sequence>MAPRPTAFEVSFPGEAARARIHDSSERGGHKRLAETGVGSLREDKRLRQERDIAAPRHYNPPADLVPESTDLILEGEDDEDDETPKPVRLLLDFVIFDTRHDSVTCRLDASEAGRKFEATGLALAAFVNEQDEDEVDGEGMRIRISDVRTWTIDYTKPGDPLYIETPHAFYILESPAHIYRATWDTFIRRHRISQLVLSSALSEPRQDPGDFLYYFTTTWDDISEQYFTESDLRSSTPAIKDAISRCKARDGKRLLGTTVICWLFADPSQNQVTYDPTQRQSESRLSGNPDLAVLQPRNQNPTHVTPLIASLAANLFRERLIVVGPPPPRKDRAELQQEKEAEKDKRDRLFYLLSRVRQQRRVVRLQKVRASRQVRMDQPVLRVDDVEYSIGDVLIIPISDDAGSTNPPPDFPDGPDKVPPDARITDYFWFAVLVHLHPDREKMHVRWLHHSSKTILGEISDTRECFLTDICDDVPLQMVQGKVNIRYIPTTPREKDLGVHEYFYKFTYKAGDGSFHTITPSDLPIPPHSRNPFNDCAGCRAEQLPQEHMEWTKINCGIHYIGADFHVHDYVLLRNEGEDEESRGEKGGKTRPAHVGLITQIVLPPPARMRRGQQPAIEVKMLGRIGDIADKAPPDLGMIKDERHLYVTDEYRNFPLSYLLGRCLVEHKRRIPDFDLWIASSPKHFFVQYAAPRLAVQSWADVRQLRQAEVDACPPCYDAEMRRMKELSDFLGDMEEKPLRVLDPFAGVGAFGMGLEESGVVRMTYAIEISPSAAKTLRRNSSHTTVYNQCSNKVLQWAVKRHAGIHVDRLHSIGDSQPLPNPPMPGEIDMIVAGFPCQPHSRLNMFQRADDRKSNLILNLLSWVDFLRPRFCYFENVRGFLSFNLMTYQHSRYTVKGGIEMGGLKFLVRVLLAMNYQVRFTLLQAGHYGSPQTRVRFFLVAASNDQHLPSFPQPTHDFPPPDNLDIKTPNGDVLHWLRMTRGTAPHPAVTVQDAISDLLRFDWRHPTLDGEPPNVRRQLAERARTIPQFNVDLLSQHAGPELRGSNVKYECGPKTGYQLWCRGGARQGEERAVKDLQHFTRVLKPATVQRVVKIPLRPRADYRSLPRNLQEWLADNPYSANARQGFKPGLYGRIDGESFFSTTVTNMEPTAKQRWVLHPDCKRTVTVRELARSQGFPDWFMFYALQDSVKTMHRQIGNAVPWPVSMALGRELRDSLFQHWKDQKNETALNEDD</sequence>
<dbReference type="InterPro" id="IPR043151">
    <property type="entry name" value="BAH_sf"/>
</dbReference>
<keyword evidence="6" id="KW-0677">Repeat</keyword>
<accession>A0A5C3NF23</accession>
<dbReference type="AlphaFoldDB" id="A0A5C3NF23"/>
<evidence type="ECO:0000256" key="7">
    <source>
        <dbReference type="ARBA" id="ARBA00023125"/>
    </source>
</evidence>
<dbReference type="GO" id="GO:0003682">
    <property type="term" value="F:chromatin binding"/>
    <property type="evidence" value="ECO:0007669"/>
    <property type="project" value="InterPro"/>
</dbReference>
<dbReference type="OrthoDB" id="5376140at2759"/>
<keyword evidence="7" id="KW-0238">DNA-binding</keyword>
<dbReference type="InterPro" id="IPR001525">
    <property type="entry name" value="C5_MeTfrase"/>
</dbReference>
<dbReference type="EC" id="2.1.1.37" evidence="2"/>
<evidence type="ECO:0000256" key="1">
    <source>
        <dbReference type="ARBA" id="ARBA00004123"/>
    </source>
</evidence>
<dbReference type="Proteomes" id="UP000305948">
    <property type="component" value="Unassembled WGS sequence"/>
</dbReference>
<keyword evidence="8" id="KW-0539">Nucleus</keyword>
<evidence type="ECO:0000256" key="10">
    <source>
        <dbReference type="PROSITE-ProRule" id="PRU01016"/>
    </source>
</evidence>
<dbReference type="GO" id="GO:0005634">
    <property type="term" value="C:nucleus"/>
    <property type="evidence" value="ECO:0007669"/>
    <property type="project" value="UniProtKB-SubCell"/>
</dbReference>